<evidence type="ECO:0000313" key="4">
    <source>
        <dbReference type="Proteomes" id="UP000529795"/>
    </source>
</evidence>
<dbReference type="PANTHER" id="PTHR31157">
    <property type="entry name" value="SCP DOMAIN-CONTAINING PROTEIN"/>
    <property type="match status" value="1"/>
</dbReference>
<keyword evidence="4" id="KW-1185">Reference proteome</keyword>
<evidence type="ECO:0000313" key="3">
    <source>
        <dbReference type="EMBL" id="MBB4153019.1"/>
    </source>
</evidence>
<feature type="chain" id="PRO_5032397256" evidence="2">
    <location>
        <begin position="24"/>
        <end position="230"/>
    </location>
</feature>
<gene>
    <name evidence="3" type="ORF">GGQ80_000907</name>
</gene>
<protein>
    <submittedName>
        <fullName evidence="3">Uncharacterized protein YkwD</fullName>
    </submittedName>
</protein>
<keyword evidence="2" id="KW-0732">Signal</keyword>
<comment type="caution">
    <text evidence="3">The sequence shown here is derived from an EMBL/GenBank/DDBJ whole genome shotgun (WGS) entry which is preliminary data.</text>
</comment>
<feature type="region of interest" description="Disordered" evidence="1">
    <location>
        <begin position="119"/>
        <end position="141"/>
    </location>
</feature>
<dbReference type="CDD" id="cd05379">
    <property type="entry name" value="CAP_bacterial"/>
    <property type="match status" value="1"/>
</dbReference>
<proteinExistence type="predicted"/>
<dbReference type="EMBL" id="JACIEV010000002">
    <property type="protein sequence ID" value="MBB4153019.1"/>
    <property type="molecule type" value="Genomic_DNA"/>
</dbReference>
<evidence type="ECO:0000256" key="1">
    <source>
        <dbReference type="SAM" id="MobiDB-lite"/>
    </source>
</evidence>
<dbReference type="InterPro" id="IPR035940">
    <property type="entry name" value="CAP_sf"/>
</dbReference>
<dbReference type="AlphaFoldDB" id="A0A840F5F0"/>
<dbReference type="PANTHER" id="PTHR31157:SF1">
    <property type="entry name" value="SCP DOMAIN-CONTAINING PROTEIN"/>
    <property type="match status" value="1"/>
</dbReference>
<sequence>MLSKFRAKLVAAAALLAPTVAHAQQDVAAQCTNFQKEVLTELNRARADPARYAAELRGYGRLFQANLVYEPGRPAVVTEEGVAPVEEAIAFLAQQHQVATLADSHPLASAALDHCAEQASDGSVGHASADGSGPGERMRRRGGGDYVGEVITYGAADAAGVVRQLIVDDGVSDRGHRLLVFADDIRFAGVSCGPHPVYRTMCVIDVARTRDGRPLERSRPGYDSIAVAAR</sequence>
<dbReference type="Proteomes" id="UP000529795">
    <property type="component" value="Unassembled WGS sequence"/>
</dbReference>
<accession>A0A840F5F0</accession>
<dbReference type="Gene3D" id="3.40.33.10">
    <property type="entry name" value="CAP"/>
    <property type="match status" value="1"/>
</dbReference>
<reference evidence="3 4" key="1">
    <citation type="submission" date="2020-08" db="EMBL/GenBank/DDBJ databases">
        <title>Genomic Encyclopedia of Type Strains, Phase IV (KMG-IV): sequencing the most valuable type-strain genomes for metagenomic binning, comparative biology and taxonomic classification.</title>
        <authorList>
            <person name="Goeker M."/>
        </authorList>
    </citation>
    <scope>NUCLEOTIDE SEQUENCE [LARGE SCALE GENOMIC DNA]</scope>
    <source>
        <strain evidence="3 4">YC6723</strain>
    </source>
</reference>
<evidence type="ECO:0000256" key="2">
    <source>
        <dbReference type="SAM" id="SignalP"/>
    </source>
</evidence>
<feature type="signal peptide" evidence="2">
    <location>
        <begin position="1"/>
        <end position="23"/>
    </location>
</feature>
<name>A0A840F5F0_9SPHN</name>
<organism evidence="3 4">
    <name type="scientific">Sphingomonas jinjuensis</name>
    <dbReference type="NCBI Taxonomy" id="535907"/>
    <lineage>
        <taxon>Bacteria</taxon>
        <taxon>Pseudomonadati</taxon>
        <taxon>Pseudomonadota</taxon>
        <taxon>Alphaproteobacteria</taxon>
        <taxon>Sphingomonadales</taxon>
        <taxon>Sphingomonadaceae</taxon>
        <taxon>Sphingomonas</taxon>
    </lineage>
</organism>